<organism evidence="1 2">
    <name type="scientific">Luteibacter anthropi</name>
    <dbReference type="NCBI Taxonomy" id="564369"/>
    <lineage>
        <taxon>Bacteria</taxon>
        <taxon>Pseudomonadati</taxon>
        <taxon>Pseudomonadota</taxon>
        <taxon>Gammaproteobacteria</taxon>
        <taxon>Lysobacterales</taxon>
        <taxon>Rhodanobacteraceae</taxon>
        <taxon>Luteibacter</taxon>
    </lineage>
</organism>
<sequence>MTTAPDSATLTGAIALLRQREQDGHTTHGTTVDRTDYSLLRWLKESQEEKADDLMYMGAAIRVAEDLEVLVAVARDLNAWLCRLGMEGTAHQRCLAEALDKIGDVA</sequence>
<dbReference type="EMBL" id="JAARLZ010000006">
    <property type="protein sequence ID" value="NII07215.1"/>
    <property type="molecule type" value="Genomic_DNA"/>
</dbReference>
<accession>A0A7X5UB18</accession>
<dbReference type="Proteomes" id="UP000490980">
    <property type="component" value="Unassembled WGS sequence"/>
</dbReference>
<protein>
    <submittedName>
        <fullName evidence="1">Uncharacterized protein</fullName>
    </submittedName>
</protein>
<comment type="caution">
    <text evidence="1">The sequence shown here is derived from an EMBL/GenBank/DDBJ whole genome shotgun (WGS) entry which is preliminary data.</text>
</comment>
<name>A0A7X5UB18_9GAMM</name>
<evidence type="ECO:0000313" key="2">
    <source>
        <dbReference type="Proteomes" id="UP000490980"/>
    </source>
</evidence>
<gene>
    <name evidence="1" type="ORF">HBF25_12560</name>
</gene>
<evidence type="ECO:0000313" key="1">
    <source>
        <dbReference type="EMBL" id="NII07215.1"/>
    </source>
</evidence>
<keyword evidence="2" id="KW-1185">Reference proteome</keyword>
<reference evidence="1 2" key="1">
    <citation type="submission" date="2020-03" db="EMBL/GenBank/DDBJ databases">
        <authorList>
            <person name="Lai Q."/>
        </authorList>
    </citation>
    <scope>NUCLEOTIDE SEQUENCE [LARGE SCALE GENOMIC DNA]</scope>
    <source>
        <strain evidence="1 2">CCUG 25036</strain>
    </source>
</reference>
<dbReference type="RefSeq" id="WP_166948912.1">
    <property type="nucleotide sequence ID" value="NZ_JAARLZ010000006.1"/>
</dbReference>
<dbReference type="AlphaFoldDB" id="A0A7X5UB18"/>
<proteinExistence type="predicted"/>